<dbReference type="AlphaFoldDB" id="A0A5J5GNI4"/>
<comment type="similarity">
    <text evidence="6">Belongs to the vsr family.</text>
</comment>
<evidence type="ECO:0000256" key="5">
    <source>
        <dbReference type="ARBA" id="ARBA00023204"/>
    </source>
</evidence>
<keyword evidence="3 6" id="KW-0227">DNA damage</keyword>
<keyword evidence="4 6" id="KW-0378">Hydrolase</keyword>
<dbReference type="NCBIfam" id="TIGR00632">
    <property type="entry name" value="vsr"/>
    <property type="match status" value="1"/>
</dbReference>
<proteinExistence type="inferred from homology"/>
<gene>
    <name evidence="7" type="primary">vsr</name>
    <name evidence="7" type="ORF">F3S47_00030</name>
</gene>
<dbReference type="Gene3D" id="3.40.960.10">
    <property type="entry name" value="VSR Endonuclease"/>
    <property type="match status" value="1"/>
</dbReference>
<evidence type="ECO:0000256" key="4">
    <source>
        <dbReference type="ARBA" id="ARBA00022801"/>
    </source>
</evidence>
<evidence type="ECO:0000256" key="1">
    <source>
        <dbReference type="ARBA" id="ARBA00022722"/>
    </source>
</evidence>
<keyword evidence="8" id="KW-1185">Reference proteome</keyword>
<dbReference type="SUPFAM" id="SSF52980">
    <property type="entry name" value="Restriction endonuclease-like"/>
    <property type="match status" value="1"/>
</dbReference>
<comment type="caution">
    <text evidence="7">The sequence shown here is derived from an EMBL/GenBank/DDBJ whole genome shotgun (WGS) entry which is preliminary data.</text>
</comment>
<dbReference type="PIRSF" id="PIRSF018267">
    <property type="entry name" value="VSR_endonuc"/>
    <property type="match status" value="1"/>
</dbReference>
<dbReference type="EC" id="3.1.-.-" evidence="6"/>
<dbReference type="GO" id="GO:0006298">
    <property type="term" value="P:mismatch repair"/>
    <property type="evidence" value="ECO:0007669"/>
    <property type="project" value="UniProtKB-UniRule"/>
</dbReference>
<dbReference type="EMBL" id="VYQE01000001">
    <property type="protein sequence ID" value="KAA9009700.1"/>
    <property type="molecule type" value="Genomic_DNA"/>
</dbReference>
<keyword evidence="1 6" id="KW-0540">Nuclease</keyword>
<dbReference type="Pfam" id="PF03852">
    <property type="entry name" value="Vsr"/>
    <property type="match status" value="1"/>
</dbReference>
<dbReference type="GO" id="GO:0016787">
    <property type="term" value="F:hydrolase activity"/>
    <property type="evidence" value="ECO:0007669"/>
    <property type="project" value="UniProtKB-KW"/>
</dbReference>
<dbReference type="InterPro" id="IPR004603">
    <property type="entry name" value="DNA_mismatch_endonuc_vsr"/>
</dbReference>
<evidence type="ECO:0000256" key="6">
    <source>
        <dbReference type="PIRNR" id="PIRNR018267"/>
    </source>
</evidence>
<keyword evidence="2 6" id="KW-0255">Endonuclease</keyword>
<reference evidence="7 8" key="1">
    <citation type="submission" date="2019-09" db="EMBL/GenBank/DDBJ databases">
        <authorList>
            <person name="Park J.-S."/>
            <person name="Choi H.-J."/>
        </authorList>
    </citation>
    <scope>NUCLEOTIDE SEQUENCE [LARGE SCALE GENOMIC DNA]</scope>
    <source>
        <strain evidence="7 8">176SS1-4</strain>
    </source>
</reference>
<keyword evidence="5 6" id="KW-0234">DNA repair</keyword>
<dbReference type="CDD" id="cd00221">
    <property type="entry name" value="Vsr"/>
    <property type="match status" value="1"/>
</dbReference>
<organism evidence="7 8">
    <name type="scientific">Histidinibacterium aquaticum</name>
    <dbReference type="NCBI Taxonomy" id="2613962"/>
    <lineage>
        <taxon>Bacteria</taxon>
        <taxon>Pseudomonadati</taxon>
        <taxon>Pseudomonadota</taxon>
        <taxon>Alphaproteobacteria</taxon>
        <taxon>Rhodobacterales</taxon>
        <taxon>Paracoccaceae</taxon>
        <taxon>Histidinibacterium</taxon>
    </lineage>
</organism>
<dbReference type="InterPro" id="IPR011335">
    <property type="entry name" value="Restrct_endonuc-II-like"/>
</dbReference>
<evidence type="ECO:0000313" key="7">
    <source>
        <dbReference type="EMBL" id="KAA9009700.1"/>
    </source>
</evidence>
<sequence length="155" mass="18213">MTDIVDQQTRSRMMSRIRGKNTKPELALRRALHARGFRFRLHSKKVYGRPDLVLPKYRAAVFVHGCFWHRHEGCRFATTPSTREEFWRKKFQANVARDEAVREKLLEDCWRLATVWECTLRKPDQVMATADLLSAWLRSNELQLQIGDKDGSTNP</sequence>
<protein>
    <recommendedName>
        <fullName evidence="6">Very short patch repair endonuclease</fullName>
        <ecNumber evidence="6">3.1.-.-</ecNumber>
    </recommendedName>
</protein>
<dbReference type="GO" id="GO:0004519">
    <property type="term" value="F:endonuclease activity"/>
    <property type="evidence" value="ECO:0007669"/>
    <property type="project" value="UniProtKB-KW"/>
</dbReference>
<evidence type="ECO:0000256" key="2">
    <source>
        <dbReference type="ARBA" id="ARBA00022759"/>
    </source>
</evidence>
<evidence type="ECO:0000313" key="8">
    <source>
        <dbReference type="Proteomes" id="UP000326554"/>
    </source>
</evidence>
<accession>A0A5J5GNI4</accession>
<dbReference type="RefSeq" id="WP_150443180.1">
    <property type="nucleotide sequence ID" value="NZ_VYQE01000001.1"/>
</dbReference>
<dbReference type="Proteomes" id="UP000326554">
    <property type="component" value="Unassembled WGS sequence"/>
</dbReference>
<name>A0A5J5GNI4_9RHOB</name>
<evidence type="ECO:0000256" key="3">
    <source>
        <dbReference type="ARBA" id="ARBA00022763"/>
    </source>
</evidence>
<comment type="function">
    <text evidence="6">May nick specific sequences that contain T:G mispairs resulting from m5C-deamination.</text>
</comment>